<dbReference type="InterPro" id="IPR044549">
    <property type="entry name" value="bHLH_AtIBH1-like"/>
</dbReference>
<dbReference type="Proteomes" id="UP001630127">
    <property type="component" value="Unassembled WGS sequence"/>
</dbReference>
<dbReference type="PANTHER" id="PTHR33124:SF43">
    <property type="entry name" value="TRANSCRIPTION FACTOR PAR2"/>
    <property type="match status" value="1"/>
</dbReference>
<keyword evidence="2" id="KW-0805">Transcription regulation</keyword>
<dbReference type="EMBL" id="JBJUIK010000012">
    <property type="protein sequence ID" value="KAL3508974.1"/>
    <property type="molecule type" value="Genomic_DNA"/>
</dbReference>
<sequence>MEVTGNISSPKEPRKSATFSRRERKTRKNSDVDNAGQESLVVISRAQCQERHKRCRRSKKSNAKMKSSMKEEDTNNSTSSEEDEKVEVEKKIVALQKIVPGGESLGADKLFEETAGYILELQCQVKALKFLASFVEGSHKEKRKFGG</sequence>
<name>A0ABD2YSC5_9GENT</name>
<proteinExistence type="predicted"/>
<protein>
    <submittedName>
        <fullName evidence="6">Uncharacterized protein</fullName>
    </submittedName>
</protein>
<comment type="caution">
    <text evidence="6">The sequence shown here is derived from an EMBL/GenBank/DDBJ whole genome shotgun (WGS) entry which is preliminary data.</text>
</comment>
<evidence type="ECO:0000256" key="1">
    <source>
        <dbReference type="ARBA" id="ARBA00004123"/>
    </source>
</evidence>
<dbReference type="CDD" id="cd11444">
    <property type="entry name" value="bHLH_AtIBH1_like"/>
    <property type="match status" value="1"/>
</dbReference>
<evidence type="ECO:0000313" key="7">
    <source>
        <dbReference type="Proteomes" id="UP001630127"/>
    </source>
</evidence>
<dbReference type="GO" id="GO:0005634">
    <property type="term" value="C:nucleus"/>
    <property type="evidence" value="ECO:0007669"/>
    <property type="project" value="UniProtKB-SubCell"/>
</dbReference>
<evidence type="ECO:0000256" key="3">
    <source>
        <dbReference type="ARBA" id="ARBA00023163"/>
    </source>
</evidence>
<evidence type="ECO:0000313" key="6">
    <source>
        <dbReference type="EMBL" id="KAL3508974.1"/>
    </source>
</evidence>
<comment type="subcellular location">
    <subcellularLocation>
        <location evidence="1">Nucleus</location>
    </subcellularLocation>
</comment>
<accession>A0ABD2YSC5</accession>
<evidence type="ECO:0000256" key="5">
    <source>
        <dbReference type="SAM" id="MobiDB-lite"/>
    </source>
</evidence>
<evidence type="ECO:0000256" key="4">
    <source>
        <dbReference type="ARBA" id="ARBA00023242"/>
    </source>
</evidence>
<organism evidence="6 7">
    <name type="scientific">Cinchona calisaya</name>
    <dbReference type="NCBI Taxonomy" id="153742"/>
    <lineage>
        <taxon>Eukaryota</taxon>
        <taxon>Viridiplantae</taxon>
        <taxon>Streptophyta</taxon>
        <taxon>Embryophyta</taxon>
        <taxon>Tracheophyta</taxon>
        <taxon>Spermatophyta</taxon>
        <taxon>Magnoliopsida</taxon>
        <taxon>eudicotyledons</taxon>
        <taxon>Gunneridae</taxon>
        <taxon>Pentapetalae</taxon>
        <taxon>asterids</taxon>
        <taxon>lamiids</taxon>
        <taxon>Gentianales</taxon>
        <taxon>Rubiaceae</taxon>
        <taxon>Cinchonoideae</taxon>
        <taxon>Cinchoneae</taxon>
        <taxon>Cinchona</taxon>
    </lineage>
</organism>
<feature type="region of interest" description="Disordered" evidence="5">
    <location>
        <begin position="1"/>
        <end position="38"/>
    </location>
</feature>
<dbReference type="PANTHER" id="PTHR33124">
    <property type="entry name" value="TRANSCRIPTION FACTOR IBH1-LIKE 1"/>
    <property type="match status" value="1"/>
</dbReference>
<keyword evidence="4" id="KW-0539">Nucleus</keyword>
<keyword evidence="3" id="KW-0804">Transcription</keyword>
<dbReference type="InterPro" id="IPR044660">
    <property type="entry name" value="IBH1-like"/>
</dbReference>
<evidence type="ECO:0000256" key="2">
    <source>
        <dbReference type="ARBA" id="ARBA00023015"/>
    </source>
</evidence>
<keyword evidence="7" id="KW-1185">Reference proteome</keyword>
<dbReference type="AlphaFoldDB" id="A0ABD2YSC5"/>
<feature type="region of interest" description="Disordered" evidence="5">
    <location>
        <begin position="51"/>
        <end position="86"/>
    </location>
</feature>
<reference evidence="6 7" key="1">
    <citation type="submission" date="2024-11" db="EMBL/GenBank/DDBJ databases">
        <title>A near-complete genome assembly of Cinchona calisaya.</title>
        <authorList>
            <person name="Lian D.C."/>
            <person name="Zhao X.W."/>
            <person name="Wei L."/>
        </authorList>
    </citation>
    <scope>NUCLEOTIDE SEQUENCE [LARGE SCALE GENOMIC DNA]</scope>
    <source>
        <tissue evidence="6">Nenye</tissue>
    </source>
</reference>
<gene>
    <name evidence="6" type="ORF">ACH5RR_028375</name>
</gene>
<feature type="compositionally biased region" description="Basic residues" evidence="5">
    <location>
        <begin position="51"/>
        <end position="63"/>
    </location>
</feature>